<sequence length="236" mass="25209">MTSRTSAATSRAPGTGDHPAERAPLSHERVLRCALALADAQGIGALTMRSLAQELGVKPMSLYHHVANKEAILDGIVDLVFAEIELPSPGGDWRTEIRRRAGSAREVLHRHPWAVALMESRSSPGPASLRHHDTMLGTLRAAGFSVEMTGHAYALLDAFVYGHAIQEAGLPFTGTDDAAEITSAIAAQFAGGDYPHMVEFATERVLKPGYDFGDEFEFGLGVVLDALERLLPDGGA</sequence>
<dbReference type="GO" id="GO:0045892">
    <property type="term" value="P:negative regulation of DNA-templated transcription"/>
    <property type="evidence" value="ECO:0007669"/>
    <property type="project" value="InterPro"/>
</dbReference>
<dbReference type="GO" id="GO:0046677">
    <property type="term" value="P:response to antibiotic"/>
    <property type="evidence" value="ECO:0007669"/>
    <property type="project" value="InterPro"/>
</dbReference>
<proteinExistence type="predicted"/>
<evidence type="ECO:0000256" key="5">
    <source>
        <dbReference type="PROSITE-ProRule" id="PRU00335"/>
    </source>
</evidence>
<dbReference type="AlphaFoldDB" id="A0A552WT79"/>
<dbReference type="RefSeq" id="WP_143417822.1">
    <property type="nucleotide sequence ID" value="NZ_VJXR01000014.1"/>
</dbReference>
<dbReference type="PRINTS" id="PR00400">
    <property type="entry name" value="TETREPRESSOR"/>
</dbReference>
<dbReference type="InterPro" id="IPR009057">
    <property type="entry name" value="Homeodomain-like_sf"/>
</dbReference>
<feature type="domain" description="HTH tetR-type" evidence="7">
    <location>
        <begin position="24"/>
        <end position="84"/>
    </location>
</feature>
<dbReference type="PANTHER" id="PTHR30055">
    <property type="entry name" value="HTH-TYPE TRANSCRIPTIONAL REGULATOR RUTR"/>
    <property type="match status" value="1"/>
</dbReference>
<protein>
    <submittedName>
        <fullName evidence="8">TetR/AcrR family transcriptional regulator</fullName>
    </submittedName>
</protein>
<dbReference type="InterPro" id="IPR036271">
    <property type="entry name" value="Tet_transcr_reg_TetR-rel_C_sf"/>
</dbReference>
<evidence type="ECO:0000256" key="1">
    <source>
        <dbReference type="ARBA" id="ARBA00022491"/>
    </source>
</evidence>
<dbReference type="SUPFAM" id="SSF48498">
    <property type="entry name" value="Tetracyclin repressor-like, C-terminal domain"/>
    <property type="match status" value="1"/>
</dbReference>
<dbReference type="Gene3D" id="1.10.357.10">
    <property type="entry name" value="Tetracycline Repressor, domain 2"/>
    <property type="match status" value="1"/>
</dbReference>
<gene>
    <name evidence="8" type="ORF">FJ693_07055</name>
</gene>
<comment type="caution">
    <text evidence="8">The sequence shown here is derived from an EMBL/GenBank/DDBJ whole genome shotgun (WGS) entry which is preliminary data.</text>
</comment>
<evidence type="ECO:0000259" key="7">
    <source>
        <dbReference type="PROSITE" id="PS50977"/>
    </source>
</evidence>
<dbReference type="PRINTS" id="PR00455">
    <property type="entry name" value="HTHTETR"/>
</dbReference>
<name>A0A552WT79_9MICO</name>
<dbReference type="SUPFAM" id="SSF46689">
    <property type="entry name" value="Homeodomain-like"/>
    <property type="match status" value="1"/>
</dbReference>
<evidence type="ECO:0000313" key="8">
    <source>
        <dbReference type="EMBL" id="TRW46050.1"/>
    </source>
</evidence>
<evidence type="ECO:0000256" key="3">
    <source>
        <dbReference type="ARBA" id="ARBA00023125"/>
    </source>
</evidence>
<dbReference type="Proteomes" id="UP000318693">
    <property type="component" value="Unassembled WGS sequence"/>
</dbReference>
<dbReference type="InterPro" id="IPR003012">
    <property type="entry name" value="Tet_transcr_reg_TetR"/>
</dbReference>
<keyword evidence="9" id="KW-1185">Reference proteome</keyword>
<dbReference type="EMBL" id="VJXR01000014">
    <property type="protein sequence ID" value="TRW46050.1"/>
    <property type="molecule type" value="Genomic_DNA"/>
</dbReference>
<organism evidence="8 9">
    <name type="scientific">Georgenia yuyongxinii</name>
    <dbReference type="NCBI Taxonomy" id="2589797"/>
    <lineage>
        <taxon>Bacteria</taxon>
        <taxon>Bacillati</taxon>
        <taxon>Actinomycetota</taxon>
        <taxon>Actinomycetes</taxon>
        <taxon>Micrococcales</taxon>
        <taxon>Bogoriellaceae</taxon>
        <taxon>Georgenia</taxon>
    </lineage>
</organism>
<keyword evidence="3 5" id="KW-0238">DNA-binding</keyword>
<keyword evidence="2" id="KW-0805">Transcription regulation</keyword>
<dbReference type="PROSITE" id="PS50977">
    <property type="entry name" value="HTH_TETR_2"/>
    <property type="match status" value="1"/>
</dbReference>
<dbReference type="InterPro" id="IPR050109">
    <property type="entry name" value="HTH-type_TetR-like_transc_reg"/>
</dbReference>
<feature type="region of interest" description="Disordered" evidence="6">
    <location>
        <begin position="1"/>
        <end position="23"/>
    </location>
</feature>
<keyword evidence="4" id="KW-0804">Transcription</keyword>
<dbReference type="InterPro" id="IPR001647">
    <property type="entry name" value="HTH_TetR"/>
</dbReference>
<dbReference type="Pfam" id="PF00440">
    <property type="entry name" value="TetR_N"/>
    <property type="match status" value="1"/>
</dbReference>
<keyword evidence="1" id="KW-0678">Repressor</keyword>
<evidence type="ECO:0000256" key="2">
    <source>
        <dbReference type="ARBA" id="ARBA00023015"/>
    </source>
</evidence>
<evidence type="ECO:0000256" key="4">
    <source>
        <dbReference type="ARBA" id="ARBA00023163"/>
    </source>
</evidence>
<dbReference type="Pfam" id="PF02909">
    <property type="entry name" value="TetR_C_1"/>
    <property type="match status" value="1"/>
</dbReference>
<accession>A0A552WT79</accession>
<evidence type="ECO:0000313" key="9">
    <source>
        <dbReference type="Proteomes" id="UP000318693"/>
    </source>
</evidence>
<reference evidence="8 9" key="1">
    <citation type="submission" date="2019-07" db="EMBL/GenBank/DDBJ databases">
        <title>Georgenia wutianyii sp. nov. and Georgenia *** sp. nov. isolated from plateau pika (Ochotona curzoniae) in the Qinghai-Tibet plateau of China.</title>
        <authorList>
            <person name="Tian Z."/>
        </authorList>
    </citation>
    <scope>NUCLEOTIDE SEQUENCE [LARGE SCALE GENOMIC DNA]</scope>
    <source>
        <strain evidence="8 9">Z446</strain>
    </source>
</reference>
<dbReference type="Gene3D" id="1.10.10.60">
    <property type="entry name" value="Homeodomain-like"/>
    <property type="match status" value="1"/>
</dbReference>
<feature type="DNA-binding region" description="H-T-H motif" evidence="5">
    <location>
        <begin position="47"/>
        <end position="66"/>
    </location>
</feature>
<dbReference type="GO" id="GO:0003700">
    <property type="term" value="F:DNA-binding transcription factor activity"/>
    <property type="evidence" value="ECO:0007669"/>
    <property type="project" value="TreeGrafter"/>
</dbReference>
<dbReference type="InterPro" id="IPR004111">
    <property type="entry name" value="Repressor_TetR_C"/>
</dbReference>
<dbReference type="GO" id="GO:0000976">
    <property type="term" value="F:transcription cis-regulatory region binding"/>
    <property type="evidence" value="ECO:0007669"/>
    <property type="project" value="TreeGrafter"/>
</dbReference>
<dbReference type="PANTHER" id="PTHR30055:SF151">
    <property type="entry name" value="TRANSCRIPTIONAL REGULATORY PROTEIN"/>
    <property type="match status" value="1"/>
</dbReference>
<evidence type="ECO:0000256" key="6">
    <source>
        <dbReference type="SAM" id="MobiDB-lite"/>
    </source>
</evidence>